<accession>A0A8S5NI25</accession>
<sequence length="29" mass="3486">MPTKCYYLGRILYCQIDSRCINLCLHIDH</sequence>
<name>A0A8S5NI25_9CAUD</name>
<protein>
    <submittedName>
        <fullName evidence="1">Uncharacterized protein</fullName>
    </submittedName>
</protein>
<dbReference type="EMBL" id="BK015176">
    <property type="protein sequence ID" value="DAD94477.1"/>
    <property type="molecule type" value="Genomic_DNA"/>
</dbReference>
<evidence type="ECO:0000313" key="1">
    <source>
        <dbReference type="EMBL" id="DAD94477.1"/>
    </source>
</evidence>
<reference evidence="1" key="1">
    <citation type="journal article" date="2021" name="Proc. Natl. Acad. Sci. U.S.A.">
        <title>A Catalog of Tens of Thousands of Viruses from Human Metagenomes Reveals Hidden Associations with Chronic Diseases.</title>
        <authorList>
            <person name="Tisza M.J."/>
            <person name="Buck C.B."/>
        </authorList>
    </citation>
    <scope>NUCLEOTIDE SEQUENCE</scope>
    <source>
        <strain evidence="1">CttFh17</strain>
    </source>
</reference>
<organism evidence="1">
    <name type="scientific">Siphoviridae sp. cttFh17</name>
    <dbReference type="NCBI Taxonomy" id="2826491"/>
    <lineage>
        <taxon>Viruses</taxon>
        <taxon>Duplodnaviria</taxon>
        <taxon>Heunggongvirae</taxon>
        <taxon>Uroviricota</taxon>
        <taxon>Caudoviricetes</taxon>
    </lineage>
</organism>
<proteinExistence type="predicted"/>